<accession>A0A6A6TVL8</accession>
<organism evidence="2 3">
    <name type="scientific">Lophiostoma macrostomum CBS 122681</name>
    <dbReference type="NCBI Taxonomy" id="1314788"/>
    <lineage>
        <taxon>Eukaryota</taxon>
        <taxon>Fungi</taxon>
        <taxon>Dikarya</taxon>
        <taxon>Ascomycota</taxon>
        <taxon>Pezizomycotina</taxon>
        <taxon>Dothideomycetes</taxon>
        <taxon>Pleosporomycetidae</taxon>
        <taxon>Pleosporales</taxon>
        <taxon>Lophiostomataceae</taxon>
        <taxon>Lophiostoma</taxon>
    </lineage>
</organism>
<evidence type="ECO:0000256" key="1">
    <source>
        <dbReference type="SAM" id="SignalP"/>
    </source>
</evidence>
<evidence type="ECO:0000313" key="3">
    <source>
        <dbReference type="Proteomes" id="UP000799324"/>
    </source>
</evidence>
<sequence length="77" mass="8151">MKRILWPTSYLLLLNNLSLNKAYMPSCGTAGQASISLTSAMVNASYQGARNTLAIACNVAQGHQNTSSAQKKASMST</sequence>
<feature type="chain" id="PRO_5025456761" evidence="1">
    <location>
        <begin position="23"/>
        <end position="77"/>
    </location>
</feature>
<feature type="signal peptide" evidence="1">
    <location>
        <begin position="1"/>
        <end position="22"/>
    </location>
</feature>
<proteinExistence type="predicted"/>
<reference evidence="2" key="1">
    <citation type="journal article" date="2020" name="Stud. Mycol.">
        <title>101 Dothideomycetes genomes: a test case for predicting lifestyles and emergence of pathogens.</title>
        <authorList>
            <person name="Haridas S."/>
            <person name="Albert R."/>
            <person name="Binder M."/>
            <person name="Bloem J."/>
            <person name="Labutti K."/>
            <person name="Salamov A."/>
            <person name="Andreopoulos B."/>
            <person name="Baker S."/>
            <person name="Barry K."/>
            <person name="Bills G."/>
            <person name="Bluhm B."/>
            <person name="Cannon C."/>
            <person name="Castanera R."/>
            <person name="Culley D."/>
            <person name="Daum C."/>
            <person name="Ezra D."/>
            <person name="Gonzalez J."/>
            <person name="Henrissat B."/>
            <person name="Kuo A."/>
            <person name="Liang C."/>
            <person name="Lipzen A."/>
            <person name="Lutzoni F."/>
            <person name="Magnuson J."/>
            <person name="Mondo S."/>
            <person name="Nolan M."/>
            <person name="Ohm R."/>
            <person name="Pangilinan J."/>
            <person name="Park H.-J."/>
            <person name="Ramirez L."/>
            <person name="Alfaro M."/>
            <person name="Sun H."/>
            <person name="Tritt A."/>
            <person name="Yoshinaga Y."/>
            <person name="Zwiers L.-H."/>
            <person name="Turgeon B."/>
            <person name="Goodwin S."/>
            <person name="Spatafora J."/>
            <person name="Crous P."/>
            <person name="Grigoriev I."/>
        </authorList>
    </citation>
    <scope>NUCLEOTIDE SEQUENCE</scope>
    <source>
        <strain evidence="2">CBS 122681</strain>
    </source>
</reference>
<keyword evidence="1" id="KW-0732">Signal</keyword>
<dbReference type="AlphaFoldDB" id="A0A6A6TVL8"/>
<protein>
    <submittedName>
        <fullName evidence="2">Uncharacterized protein</fullName>
    </submittedName>
</protein>
<name>A0A6A6TVL8_9PLEO</name>
<dbReference type="Proteomes" id="UP000799324">
    <property type="component" value="Unassembled WGS sequence"/>
</dbReference>
<dbReference type="EMBL" id="MU004289">
    <property type="protein sequence ID" value="KAF2662674.1"/>
    <property type="molecule type" value="Genomic_DNA"/>
</dbReference>
<keyword evidence="3" id="KW-1185">Reference proteome</keyword>
<gene>
    <name evidence="2" type="ORF">K491DRAFT_189560</name>
</gene>
<evidence type="ECO:0000313" key="2">
    <source>
        <dbReference type="EMBL" id="KAF2662674.1"/>
    </source>
</evidence>